<dbReference type="EnsemblMetazoa" id="MESCA005257-RA">
    <property type="protein sequence ID" value="MESCA005257-PA"/>
    <property type="gene ID" value="MESCA005257"/>
</dbReference>
<comment type="subcellular location">
    <subcellularLocation>
        <location evidence="1">Secreted</location>
    </subcellularLocation>
</comment>
<keyword evidence="7" id="KW-1185">Reference proteome</keyword>
<dbReference type="GO" id="GO:0016042">
    <property type="term" value="P:lipid catabolic process"/>
    <property type="evidence" value="ECO:0007669"/>
    <property type="project" value="TreeGrafter"/>
</dbReference>
<dbReference type="SUPFAM" id="SSF53474">
    <property type="entry name" value="alpha/beta-Hydrolases"/>
    <property type="match status" value="1"/>
</dbReference>
<dbReference type="AlphaFoldDB" id="T1GNU6"/>
<feature type="domain" description="Lipase" evidence="5">
    <location>
        <begin position="38"/>
        <end position="184"/>
    </location>
</feature>
<evidence type="ECO:0000256" key="2">
    <source>
        <dbReference type="ARBA" id="ARBA00010701"/>
    </source>
</evidence>
<dbReference type="PANTHER" id="PTHR11610:SF104">
    <property type="entry name" value="AGAP010328-PA"/>
    <property type="match status" value="1"/>
</dbReference>
<name>T1GNU6_MEGSC</name>
<comment type="similarity">
    <text evidence="2 4">Belongs to the AB hydrolase superfamily. Lipase family.</text>
</comment>
<accession>T1GNU6</accession>
<dbReference type="GO" id="GO:0005615">
    <property type="term" value="C:extracellular space"/>
    <property type="evidence" value="ECO:0007669"/>
    <property type="project" value="TreeGrafter"/>
</dbReference>
<dbReference type="OMA" id="FYNAAFW"/>
<keyword evidence="3" id="KW-0964">Secreted</keyword>
<dbReference type="InterPro" id="IPR000734">
    <property type="entry name" value="TAG_lipase"/>
</dbReference>
<reference evidence="6" key="2">
    <citation type="submission" date="2015-06" db="UniProtKB">
        <authorList>
            <consortium name="EnsemblMetazoa"/>
        </authorList>
    </citation>
    <scope>IDENTIFICATION</scope>
</reference>
<reference evidence="7" key="1">
    <citation type="submission" date="2013-02" db="EMBL/GenBank/DDBJ databases">
        <authorList>
            <person name="Hughes D."/>
        </authorList>
    </citation>
    <scope>NUCLEOTIDE SEQUENCE</scope>
    <source>
        <strain>Durham</strain>
        <strain evidence="7">NC isolate 2 -- Noor lab</strain>
    </source>
</reference>
<dbReference type="EMBL" id="CAQQ02048519">
    <property type="status" value="NOT_ANNOTATED_CDS"/>
    <property type="molecule type" value="Genomic_DNA"/>
</dbReference>
<evidence type="ECO:0000259" key="5">
    <source>
        <dbReference type="Pfam" id="PF00151"/>
    </source>
</evidence>
<evidence type="ECO:0000256" key="3">
    <source>
        <dbReference type="ARBA" id="ARBA00022525"/>
    </source>
</evidence>
<organism evidence="6 7">
    <name type="scientific">Megaselia scalaris</name>
    <name type="common">Humpbacked fly</name>
    <name type="synonym">Phora scalaris</name>
    <dbReference type="NCBI Taxonomy" id="36166"/>
    <lineage>
        <taxon>Eukaryota</taxon>
        <taxon>Metazoa</taxon>
        <taxon>Ecdysozoa</taxon>
        <taxon>Arthropoda</taxon>
        <taxon>Hexapoda</taxon>
        <taxon>Insecta</taxon>
        <taxon>Pterygota</taxon>
        <taxon>Neoptera</taxon>
        <taxon>Endopterygota</taxon>
        <taxon>Diptera</taxon>
        <taxon>Brachycera</taxon>
        <taxon>Muscomorpha</taxon>
        <taxon>Platypezoidea</taxon>
        <taxon>Phoridae</taxon>
        <taxon>Megaseliini</taxon>
        <taxon>Megaselia</taxon>
    </lineage>
</organism>
<evidence type="ECO:0000256" key="4">
    <source>
        <dbReference type="RuleBase" id="RU004262"/>
    </source>
</evidence>
<dbReference type="EMBL" id="CAQQ02048518">
    <property type="status" value="NOT_ANNOTATED_CDS"/>
    <property type="molecule type" value="Genomic_DNA"/>
</dbReference>
<proteinExistence type="inferred from homology"/>
<dbReference type="InterPro" id="IPR013818">
    <property type="entry name" value="Lipase"/>
</dbReference>
<protein>
    <recommendedName>
        <fullName evidence="5">Lipase domain-containing protein</fullName>
    </recommendedName>
</protein>
<evidence type="ECO:0000256" key="1">
    <source>
        <dbReference type="ARBA" id="ARBA00004613"/>
    </source>
</evidence>
<evidence type="ECO:0000313" key="6">
    <source>
        <dbReference type="EnsemblMetazoa" id="MESCA005257-PA"/>
    </source>
</evidence>
<dbReference type="InterPro" id="IPR029058">
    <property type="entry name" value="AB_hydrolase_fold"/>
</dbReference>
<dbReference type="Proteomes" id="UP000015102">
    <property type="component" value="Unassembled WGS sequence"/>
</dbReference>
<dbReference type="GO" id="GO:0017171">
    <property type="term" value="F:serine hydrolase activity"/>
    <property type="evidence" value="ECO:0007669"/>
    <property type="project" value="TreeGrafter"/>
</dbReference>
<dbReference type="PANTHER" id="PTHR11610">
    <property type="entry name" value="LIPASE"/>
    <property type="match status" value="1"/>
</dbReference>
<dbReference type="HOGENOM" id="CLU_1134669_0_0_1"/>
<sequence length="245" mass="27883">MKIKIYFVLLVFGISNVNCLFRSMLLARSTTHFVDNGECSNPTNSTKFAIIVHGWRQTCEEKYILKLTRNLENFRGGCIICMNYGVAAATKYFGLVRNVDILVEMLLEKLQELEYLGFKPANGYMYGFSYGARLVVWAGILFGHQRIGEIDVCDMAGPLFDKFPVSNTRSAAKNVQCIHTSSKEGTWGRDCHQNWNMGMCGKYQLAEENNPENTGSHGLCNSFSMLHFIITFMPRKHLYNVRLDI</sequence>
<dbReference type="Gene3D" id="3.40.50.1820">
    <property type="entry name" value="alpha/beta hydrolase"/>
    <property type="match status" value="1"/>
</dbReference>
<dbReference type="Pfam" id="PF00151">
    <property type="entry name" value="Lipase"/>
    <property type="match status" value="1"/>
</dbReference>
<dbReference type="GO" id="GO:0016298">
    <property type="term" value="F:lipase activity"/>
    <property type="evidence" value="ECO:0007669"/>
    <property type="project" value="InterPro"/>
</dbReference>
<evidence type="ECO:0000313" key="7">
    <source>
        <dbReference type="Proteomes" id="UP000015102"/>
    </source>
</evidence>
<dbReference type="STRING" id="36166.T1GNU6"/>